<evidence type="ECO:0000256" key="1">
    <source>
        <dbReference type="ARBA" id="ARBA00022729"/>
    </source>
</evidence>
<reference evidence="5 6" key="1">
    <citation type="submission" date="2019-07" db="EMBL/GenBank/DDBJ databases">
        <title>De Novo Assembly of kiwifruit Actinidia rufa.</title>
        <authorList>
            <person name="Sugita-Konishi S."/>
            <person name="Sato K."/>
            <person name="Mori E."/>
            <person name="Abe Y."/>
            <person name="Kisaki G."/>
            <person name="Hamano K."/>
            <person name="Suezawa K."/>
            <person name="Otani M."/>
            <person name="Fukuda T."/>
            <person name="Manabe T."/>
            <person name="Gomi K."/>
            <person name="Tabuchi M."/>
            <person name="Akimitsu K."/>
            <person name="Kataoka I."/>
        </authorList>
    </citation>
    <scope>NUCLEOTIDE SEQUENCE [LARGE SCALE GENOMIC DNA]</scope>
    <source>
        <strain evidence="6">cv. Fuchu</strain>
    </source>
</reference>
<keyword evidence="6" id="KW-1185">Reference proteome</keyword>
<dbReference type="PANTHER" id="PTHR32444:SF235">
    <property type="entry name" value="OS01G0783900 PROTEIN"/>
    <property type="match status" value="1"/>
</dbReference>
<keyword evidence="2" id="KW-1015">Disulfide bond</keyword>
<gene>
    <name evidence="5" type="ORF">Acr_06g0002880</name>
</gene>
<evidence type="ECO:0000259" key="4">
    <source>
        <dbReference type="PROSITE" id="PS50948"/>
    </source>
</evidence>
<comment type="caution">
    <text evidence="5">The sequence shown here is derived from an EMBL/GenBank/DDBJ whole genome shotgun (WGS) entry which is preliminary data.</text>
</comment>
<dbReference type="CDD" id="cd01098">
    <property type="entry name" value="PAN_AP_plant"/>
    <property type="match status" value="1"/>
</dbReference>
<dbReference type="GO" id="GO:0016301">
    <property type="term" value="F:kinase activity"/>
    <property type="evidence" value="ECO:0007669"/>
    <property type="project" value="UniProtKB-KW"/>
</dbReference>
<keyword evidence="5" id="KW-0808">Transferase</keyword>
<feature type="region of interest" description="Disordered" evidence="3">
    <location>
        <begin position="1"/>
        <end position="26"/>
    </location>
</feature>
<dbReference type="OrthoDB" id="1741851at2759"/>
<dbReference type="Pfam" id="PF00954">
    <property type="entry name" value="S_locus_glycop"/>
    <property type="match status" value="1"/>
</dbReference>
<keyword evidence="1" id="KW-0732">Signal</keyword>
<evidence type="ECO:0000256" key="2">
    <source>
        <dbReference type="ARBA" id="ARBA00023157"/>
    </source>
</evidence>
<feature type="domain" description="Apple" evidence="4">
    <location>
        <begin position="171"/>
        <end position="261"/>
    </location>
</feature>
<name>A0A7J0EPD0_9ERIC</name>
<dbReference type="InterPro" id="IPR003609">
    <property type="entry name" value="Pan_app"/>
</dbReference>
<dbReference type="InterPro" id="IPR000858">
    <property type="entry name" value="S_locus_glycoprot_dom"/>
</dbReference>
<protein>
    <submittedName>
        <fullName evidence="5">G-type lectin S-receptor-like serine/threonine-kinase</fullName>
    </submittedName>
</protein>
<evidence type="ECO:0000256" key="3">
    <source>
        <dbReference type="SAM" id="MobiDB-lite"/>
    </source>
</evidence>
<keyword evidence="5" id="KW-0675">Receptor</keyword>
<proteinExistence type="predicted"/>
<keyword evidence="5" id="KW-0430">Lectin</keyword>
<dbReference type="EMBL" id="BJWL01000006">
    <property type="protein sequence ID" value="GFY88348.1"/>
    <property type="molecule type" value="Genomic_DNA"/>
</dbReference>
<dbReference type="PROSITE" id="PS50948">
    <property type="entry name" value="PAN"/>
    <property type="match status" value="1"/>
</dbReference>
<evidence type="ECO:0000313" key="5">
    <source>
        <dbReference type="EMBL" id="GFY88348.1"/>
    </source>
</evidence>
<dbReference type="Proteomes" id="UP000585474">
    <property type="component" value="Unassembled WGS sequence"/>
</dbReference>
<dbReference type="GO" id="GO:0030246">
    <property type="term" value="F:carbohydrate binding"/>
    <property type="evidence" value="ECO:0007669"/>
    <property type="project" value="UniProtKB-KW"/>
</dbReference>
<evidence type="ECO:0000313" key="6">
    <source>
        <dbReference type="Proteomes" id="UP000585474"/>
    </source>
</evidence>
<keyword evidence="5" id="KW-0418">Kinase</keyword>
<sequence>MDENLKLTSWSSENDPRSGNFTFQQDQGSENSYKIMNRSLIYWTSRATGSFKPDPLYIPMALLLINSTGNTTDKSSHKTKNISSNFEHVRLLMNSSGEFQYYTLDKNKQWSLRRSEPQDSCSVYGACGDFGVCNSKNLVPCKCLPGFEPASLNKWKRGDFSRGCKRKLEVCVNDKETETFLDVKMMKVGIPQSLYPKADKKQKCQAECLSNCRCQAYSYNDANYQRQRGSGIKGCWIWAMPPNSLQEEYAEDGYNISVRVVASSIGSTARECKPCGTNVIPYPLSTGKKLCKEHCEARNSIAKGLQLAPSSPFKVLNLCYAEPGSTRSEMQQRNMDEVEFGWNPPPEPLCNSSAECKDWPNSSCNATVGVTGRCQCNRNYRWDEESINCTKDVCIIKLYNCPSISESRQGSQALQRIADGNLTLSDENGTSYFSVSFGSSSSSPKDCDAFRFWELGPNSLQEEYAEDGYNISVRVVTSSIGSPKKMEEQNSKTSTCPDTALYREGGASILYNGGRLQGAAAAKEGAALQTFGEGATFKDSGATSI</sequence>
<organism evidence="5 6">
    <name type="scientific">Actinidia rufa</name>
    <dbReference type="NCBI Taxonomy" id="165716"/>
    <lineage>
        <taxon>Eukaryota</taxon>
        <taxon>Viridiplantae</taxon>
        <taxon>Streptophyta</taxon>
        <taxon>Embryophyta</taxon>
        <taxon>Tracheophyta</taxon>
        <taxon>Spermatophyta</taxon>
        <taxon>Magnoliopsida</taxon>
        <taxon>eudicotyledons</taxon>
        <taxon>Gunneridae</taxon>
        <taxon>Pentapetalae</taxon>
        <taxon>asterids</taxon>
        <taxon>Ericales</taxon>
        <taxon>Actinidiaceae</taxon>
        <taxon>Actinidia</taxon>
    </lineage>
</organism>
<dbReference type="GO" id="GO:0048544">
    <property type="term" value="P:recognition of pollen"/>
    <property type="evidence" value="ECO:0007669"/>
    <property type="project" value="InterPro"/>
</dbReference>
<accession>A0A7J0EPD0</accession>
<dbReference type="AlphaFoldDB" id="A0A7J0EPD0"/>
<dbReference type="Pfam" id="PF08276">
    <property type="entry name" value="PAN_2"/>
    <property type="match status" value="1"/>
</dbReference>
<dbReference type="PANTHER" id="PTHR32444">
    <property type="entry name" value="BULB-TYPE LECTIN DOMAIN-CONTAINING PROTEIN"/>
    <property type="match status" value="1"/>
</dbReference>